<evidence type="ECO:0000313" key="3">
    <source>
        <dbReference type="Proteomes" id="UP000599578"/>
    </source>
</evidence>
<accession>A0A918DS58</accession>
<gene>
    <name evidence="2" type="ORF">GCM10011348_21760</name>
</gene>
<organism evidence="2 3">
    <name type="scientific">Marinobacterium nitratireducens</name>
    <dbReference type="NCBI Taxonomy" id="518897"/>
    <lineage>
        <taxon>Bacteria</taxon>
        <taxon>Pseudomonadati</taxon>
        <taxon>Pseudomonadota</taxon>
        <taxon>Gammaproteobacteria</taxon>
        <taxon>Oceanospirillales</taxon>
        <taxon>Oceanospirillaceae</taxon>
        <taxon>Marinobacterium</taxon>
    </lineage>
</organism>
<name>A0A918DS58_9GAMM</name>
<dbReference type="SUPFAM" id="SSF53474">
    <property type="entry name" value="alpha/beta-Hydrolases"/>
    <property type="match status" value="1"/>
</dbReference>
<reference evidence="2 3" key="1">
    <citation type="journal article" date="2014" name="Int. J. Syst. Evol. Microbiol.">
        <title>Complete genome sequence of Corynebacterium casei LMG S-19264T (=DSM 44701T), isolated from a smear-ripened cheese.</title>
        <authorList>
            <consortium name="US DOE Joint Genome Institute (JGI-PGF)"/>
            <person name="Walter F."/>
            <person name="Albersmeier A."/>
            <person name="Kalinowski J."/>
            <person name="Ruckert C."/>
        </authorList>
    </citation>
    <scope>NUCLEOTIDE SEQUENCE [LARGE SCALE GENOMIC DNA]</scope>
    <source>
        <strain evidence="2 3">CGMCC 1.7286</strain>
    </source>
</reference>
<protein>
    <recommendedName>
        <fullName evidence="4">AB hydrolase-1 domain-containing protein</fullName>
    </recommendedName>
</protein>
<keyword evidence="3" id="KW-1185">Reference proteome</keyword>
<proteinExistence type="predicted"/>
<dbReference type="Gene3D" id="3.40.50.1820">
    <property type="entry name" value="alpha/beta hydrolase"/>
    <property type="match status" value="1"/>
</dbReference>
<dbReference type="Proteomes" id="UP000599578">
    <property type="component" value="Unassembled WGS sequence"/>
</dbReference>
<evidence type="ECO:0000313" key="2">
    <source>
        <dbReference type="EMBL" id="GGO81837.1"/>
    </source>
</evidence>
<feature type="signal peptide" evidence="1">
    <location>
        <begin position="1"/>
        <end position="28"/>
    </location>
</feature>
<comment type="caution">
    <text evidence="2">The sequence shown here is derived from an EMBL/GenBank/DDBJ whole genome shotgun (WGS) entry which is preliminary data.</text>
</comment>
<dbReference type="AlphaFoldDB" id="A0A918DS58"/>
<evidence type="ECO:0008006" key="4">
    <source>
        <dbReference type="Google" id="ProtNLM"/>
    </source>
</evidence>
<dbReference type="InterPro" id="IPR029058">
    <property type="entry name" value="AB_hydrolase_fold"/>
</dbReference>
<keyword evidence="1" id="KW-0732">Signal</keyword>
<sequence>MLKKIYKSAGTLVVMATLGAIASNSASAENLWAGEEIIEARGYPAITKFIKGDSSEPLIVFIPGAHHSARISYGGHTGSEEDNFLSYWLNKKGYNFLGISYPIETKSGAMDNAYPNFTIRDWGAQAAEISLRTIKENNLKNQVIILGWSMAGKIVQAYSEAANEIELKIDFYTSLAATPPLPGIITMNKSVNMTSTGLADRSQDIPKWFKQIDANTLANGGDAIIPWEIYETEYTGNISIQQQGYGLRYREGQNQFVRDHWEDIQDAKGYEYGSMPLVAMITPSSEADIRHTLTDTSTWSLYNANKILSLYKEVNKSNTISETDVASLKDITQKSSTTLAREVKGNHFFFVGRHGAKETADAISELDERVEKFKTELAVILGGNDVTQAKN</sequence>
<dbReference type="EMBL" id="BMLT01000005">
    <property type="protein sequence ID" value="GGO81837.1"/>
    <property type="molecule type" value="Genomic_DNA"/>
</dbReference>
<dbReference type="RefSeq" id="WP_188860629.1">
    <property type="nucleotide sequence ID" value="NZ_BMLT01000005.1"/>
</dbReference>
<evidence type="ECO:0000256" key="1">
    <source>
        <dbReference type="SAM" id="SignalP"/>
    </source>
</evidence>
<feature type="chain" id="PRO_5038123373" description="AB hydrolase-1 domain-containing protein" evidence="1">
    <location>
        <begin position="29"/>
        <end position="391"/>
    </location>
</feature>